<keyword evidence="2" id="KW-1185">Reference proteome</keyword>
<reference evidence="1" key="1">
    <citation type="submission" date="2023-08" db="EMBL/GenBank/DDBJ databases">
        <title>Complete genome sequence of Sinorhizobium chiapanecum ITTG S70 isolated from Acaciella angustissima nodules in Chiapas-Mexico.</title>
        <authorList>
            <person name="Rincon-Rosales R."/>
            <person name="Rogel M.A."/>
            <person name="Rincon-Medina C.I."/>
            <person name="Guerrero G."/>
            <person name="Manzano-Gomez L.A."/>
            <person name="Lopez-Lopez A."/>
            <person name="Rincon Molina F.A."/>
            <person name="Martinez-Romero E."/>
        </authorList>
    </citation>
    <scope>NUCLEOTIDE SEQUENCE</scope>
    <source>
        <strain evidence="1">ITTG S70</strain>
    </source>
</reference>
<dbReference type="EMBL" id="CP133148">
    <property type="protein sequence ID" value="WVT03667.1"/>
    <property type="molecule type" value="Genomic_DNA"/>
</dbReference>
<protein>
    <submittedName>
        <fullName evidence="1">Uncharacterized protein</fullName>
    </submittedName>
</protein>
<evidence type="ECO:0000313" key="2">
    <source>
        <dbReference type="Proteomes" id="UP001432360"/>
    </source>
</evidence>
<dbReference type="RefSeq" id="WP_331372877.1">
    <property type="nucleotide sequence ID" value="NZ_CP133148.1"/>
</dbReference>
<evidence type="ECO:0000313" key="1">
    <source>
        <dbReference type="EMBL" id="WVT03667.1"/>
    </source>
</evidence>
<accession>A0ABZ2B840</accession>
<gene>
    <name evidence="1" type="ORF">RB548_19685</name>
</gene>
<dbReference type="Proteomes" id="UP001432360">
    <property type="component" value="Chromosome"/>
</dbReference>
<sequence length="106" mass="12432">MEHYKRGSLPTGRRPKYRRAFSLPFGFKATFSFDGNAFHAEWHPDLPFDHIRKPKATRRMLAAYRRARDDFMLDVATMLRIRVTVIEWDEIDDGLAFTTTEPGTLQ</sequence>
<proteinExistence type="predicted"/>
<name>A0ABZ2B840_9HYPH</name>
<organism evidence="1 2">
    <name type="scientific">Sinorhizobium chiapasense</name>
    <dbReference type="NCBI Taxonomy" id="501572"/>
    <lineage>
        <taxon>Bacteria</taxon>
        <taxon>Pseudomonadati</taxon>
        <taxon>Pseudomonadota</taxon>
        <taxon>Alphaproteobacteria</taxon>
        <taxon>Hyphomicrobiales</taxon>
        <taxon>Rhizobiaceae</taxon>
        <taxon>Sinorhizobium/Ensifer group</taxon>
        <taxon>Sinorhizobium</taxon>
    </lineage>
</organism>